<evidence type="ECO:0000313" key="2">
    <source>
        <dbReference type="EMBL" id="RCK45970.1"/>
    </source>
</evidence>
<reference evidence="2 3" key="1">
    <citation type="submission" date="2014-07" db="EMBL/GenBank/DDBJ databases">
        <title>Draft genome sequence of Thalassospira profundimaris S25-3-2.</title>
        <authorList>
            <person name="Lai Q."/>
            <person name="Shao Z."/>
        </authorList>
    </citation>
    <scope>NUCLEOTIDE SEQUENCE [LARGE SCALE GENOMIC DNA]</scope>
    <source>
        <strain evidence="2 3">S25-3-2</strain>
    </source>
</reference>
<keyword evidence="1" id="KW-0472">Membrane</keyword>
<gene>
    <name evidence="2" type="ORF">TH25_17175</name>
</gene>
<dbReference type="AlphaFoldDB" id="A0A367WZ05"/>
<evidence type="ECO:0000313" key="3">
    <source>
        <dbReference type="Proteomes" id="UP000252517"/>
    </source>
</evidence>
<evidence type="ECO:0000256" key="1">
    <source>
        <dbReference type="SAM" id="Phobius"/>
    </source>
</evidence>
<organism evidence="2 3">
    <name type="scientific">Thalassospira profundimaris</name>
    <dbReference type="NCBI Taxonomy" id="502049"/>
    <lineage>
        <taxon>Bacteria</taxon>
        <taxon>Pseudomonadati</taxon>
        <taxon>Pseudomonadota</taxon>
        <taxon>Alphaproteobacteria</taxon>
        <taxon>Rhodospirillales</taxon>
        <taxon>Thalassospiraceae</taxon>
        <taxon>Thalassospira</taxon>
    </lineage>
</organism>
<keyword evidence="1" id="KW-1133">Transmembrane helix</keyword>
<accession>A0A367WZ05</accession>
<feature type="transmembrane region" description="Helical" evidence="1">
    <location>
        <begin position="32"/>
        <end position="49"/>
    </location>
</feature>
<comment type="caution">
    <text evidence="2">The sequence shown here is derived from an EMBL/GenBank/DDBJ whole genome shotgun (WGS) entry which is preliminary data.</text>
</comment>
<protein>
    <submittedName>
        <fullName evidence="2">Uncharacterized protein</fullName>
    </submittedName>
</protein>
<dbReference type="Proteomes" id="UP000252517">
    <property type="component" value="Unassembled WGS sequence"/>
</dbReference>
<sequence>MGTTREQRNHVAEAAGIGAIIGGAAANIADAAIFYGVVLLIAPLCLYRANRSRRPQKDMES</sequence>
<dbReference type="EMBL" id="JPWH01000015">
    <property type="protein sequence ID" value="RCK45970.1"/>
    <property type="molecule type" value="Genomic_DNA"/>
</dbReference>
<proteinExistence type="predicted"/>
<keyword evidence="1" id="KW-0812">Transmembrane</keyword>
<name>A0A367WZ05_9PROT</name>